<reference evidence="4" key="2">
    <citation type="submission" date="2020-09" db="EMBL/GenBank/DDBJ databases">
        <authorList>
            <person name="Sun Q."/>
            <person name="Ohkuma M."/>
        </authorList>
    </citation>
    <scope>NUCLEOTIDE SEQUENCE</scope>
    <source>
        <strain evidence="4">JCM 30078</strain>
    </source>
</reference>
<dbReference type="AlphaFoldDB" id="A0A917PKQ9"/>
<dbReference type="RefSeq" id="WP_188981606.1">
    <property type="nucleotide sequence ID" value="NZ_BMPO01000001.1"/>
</dbReference>
<dbReference type="InterPro" id="IPR003140">
    <property type="entry name" value="PLipase/COase/thioEstase"/>
</dbReference>
<sequence length="216" mass="23704">MSSPLILDPTLEADACIIWLHGLGAFKDDFQPVGLHLQQRFPSLRFVSPQAPTRPVTVNGGMEMPSWYDILAMSPTSRAINEHDIDSAAHSVQALVNEQRQCGLPSSRIFLAGFSQGGAVVLHTAYRILDAPIGGAIALSTYGPTLDRYEAQAHATPALFIHGTWDNVVTLPFGRMAYDRLSECGVETAWRQFDMDHEVTISEVDAIGDWLAQRLT</sequence>
<dbReference type="Proteomes" id="UP000635983">
    <property type="component" value="Unassembled WGS sequence"/>
</dbReference>
<protein>
    <submittedName>
        <fullName evidence="4">Carboxylesterase</fullName>
    </submittedName>
</protein>
<dbReference type="PANTHER" id="PTHR10655">
    <property type="entry name" value="LYSOPHOSPHOLIPASE-RELATED"/>
    <property type="match status" value="1"/>
</dbReference>
<dbReference type="Gene3D" id="3.40.50.1820">
    <property type="entry name" value="alpha/beta hydrolase"/>
    <property type="match status" value="1"/>
</dbReference>
<dbReference type="Pfam" id="PF02230">
    <property type="entry name" value="Abhydrolase_2"/>
    <property type="match status" value="1"/>
</dbReference>
<reference evidence="4" key="1">
    <citation type="journal article" date="2014" name="Int. J. Syst. Evol. Microbiol.">
        <title>Complete genome sequence of Corynebacterium casei LMG S-19264T (=DSM 44701T), isolated from a smear-ripened cheese.</title>
        <authorList>
            <consortium name="US DOE Joint Genome Institute (JGI-PGF)"/>
            <person name="Walter F."/>
            <person name="Albersmeier A."/>
            <person name="Kalinowski J."/>
            <person name="Ruckert C."/>
        </authorList>
    </citation>
    <scope>NUCLEOTIDE SEQUENCE</scope>
    <source>
        <strain evidence="4">JCM 30078</strain>
    </source>
</reference>
<comment type="caution">
    <text evidence="4">The sequence shown here is derived from an EMBL/GenBank/DDBJ whole genome shotgun (WGS) entry which is preliminary data.</text>
</comment>
<proteinExistence type="inferred from homology"/>
<evidence type="ECO:0000259" key="3">
    <source>
        <dbReference type="Pfam" id="PF02230"/>
    </source>
</evidence>
<dbReference type="EMBL" id="BMPO01000001">
    <property type="protein sequence ID" value="GGJ82550.1"/>
    <property type="molecule type" value="Genomic_DNA"/>
</dbReference>
<dbReference type="GO" id="GO:0016787">
    <property type="term" value="F:hydrolase activity"/>
    <property type="evidence" value="ECO:0007669"/>
    <property type="project" value="UniProtKB-KW"/>
</dbReference>
<evidence type="ECO:0000256" key="1">
    <source>
        <dbReference type="ARBA" id="ARBA00006499"/>
    </source>
</evidence>
<gene>
    <name evidence="4" type="ORF">GCM10009304_05660</name>
</gene>
<accession>A0A917PKQ9</accession>
<evidence type="ECO:0000313" key="5">
    <source>
        <dbReference type="Proteomes" id="UP000635983"/>
    </source>
</evidence>
<keyword evidence="2" id="KW-0378">Hydrolase</keyword>
<dbReference type="InterPro" id="IPR050565">
    <property type="entry name" value="LYPA1-2/EST-like"/>
</dbReference>
<dbReference type="InterPro" id="IPR029058">
    <property type="entry name" value="AB_hydrolase_fold"/>
</dbReference>
<comment type="similarity">
    <text evidence="1">Belongs to the AB hydrolase superfamily. AB hydrolase 2 family.</text>
</comment>
<keyword evidence="5" id="KW-1185">Reference proteome</keyword>
<dbReference type="PANTHER" id="PTHR10655:SF17">
    <property type="entry name" value="LYSOPHOSPHOLIPASE-LIKE PROTEIN 1"/>
    <property type="match status" value="1"/>
</dbReference>
<evidence type="ECO:0000313" key="4">
    <source>
        <dbReference type="EMBL" id="GGJ82550.1"/>
    </source>
</evidence>
<dbReference type="SUPFAM" id="SSF53474">
    <property type="entry name" value="alpha/beta-Hydrolases"/>
    <property type="match status" value="1"/>
</dbReference>
<feature type="domain" description="Phospholipase/carboxylesterase/thioesterase" evidence="3">
    <location>
        <begin position="5"/>
        <end position="212"/>
    </location>
</feature>
<evidence type="ECO:0000256" key="2">
    <source>
        <dbReference type="ARBA" id="ARBA00022801"/>
    </source>
</evidence>
<name>A0A917PKQ9_9PSED</name>
<organism evidence="4 5">
    <name type="scientific">Pseudomonas matsuisoli</name>
    <dbReference type="NCBI Taxonomy" id="1515666"/>
    <lineage>
        <taxon>Bacteria</taxon>
        <taxon>Pseudomonadati</taxon>
        <taxon>Pseudomonadota</taxon>
        <taxon>Gammaproteobacteria</taxon>
        <taxon>Pseudomonadales</taxon>
        <taxon>Pseudomonadaceae</taxon>
        <taxon>Pseudomonas</taxon>
    </lineage>
</organism>